<dbReference type="OrthoDB" id="6108017at2759"/>
<dbReference type="PRINTS" id="PR00193">
    <property type="entry name" value="MYOSINHEAVY"/>
</dbReference>
<evidence type="ECO:0000313" key="13">
    <source>
        <dbReference type="Proteomes" id="UP000027361"/>
    </source>
</evidence>
<dbReference type="Gene3D" id="1.20.5.190">
    <property type="match status" value="3"/>
</dbReference>
<dbReference type="PROSITE" id="PS50096">
    <property type="entry name" value="IQ"/>
    <property type="match status" value="3"/>
</dbReference>
<dbReference type="SMART" id="SM00242">
    <property type="entry name" value="MYSc"/>
    <property type="match status" value="1"/>
</dbReference>
<dbReference type="OMA" id="EIMFDDR"/>
<feature type="coiled-coil region" evidence="9">
    <location>
        <begin position="1091"/>
        <end position="1160"/>
    </location>
</feature>
<dbReference type="GO" id="GO:0000146">
    <property type="term" value="F:microfilament motor activity"/>
    <property type="evidence" value="ECO:0007669"/>
    <property type="project" value="TreeGrafter"/>
</dbReference>
<reference evidence="12 13" key="1">
    <citation type="submission" date="2014-05" db="EMBL/GenBank/DDBJ databases">
        <title>Draft genome sequence of a rare smut relative, Tilletiaria anomala UBC 951.</title>
        <authorList>
            <consortium name="DOE Joint Genome Institute"/>
            <person name="Toome M."/>
            <person name="Kuo A."/>
            <person name="Henrissat B."/>
            <person name="Lipzen A."/>
            <person name="Tritt A."/>
            <person name="Yoshinaga Y."/>
            <person name="Zane M."/>
            <person name="Barry K."/>
            <person name="Grigoriev I.V."/>
            <person name="Spatafora J.W."/>
            <person name="Aimea M.C."/>
        </authorList>
    </citation>
    <scope>NUCLEOTIDE SEQUENCE [LARGE SCALE GENOMIC DNA]</scope>
    <source>
        <strain evidence="12 13">UBC 951</strain>
    </source>
</reference>
<dbReference type="Pfam" id="PF01843">
    <property type="entry name" value="DIL"/>
    <property type="match status" value="1"/>
</dbReference>
<keyword evidence="3 8" id="KW-0067">ATP-binding</keyword>
<dbReference type="GO" id="GO:0007015">
    <property type="term" value="P:actin filament organization"/>
    <property type="evidence" value="ECO:0007669"/>
    <property type="project" value="TreeGrafter"/>
</dbReference>
<dbReference type="SMART" id="SM01132">
    <property type="entry name" value="DIL"/>
    <property type="match status" value="1"/>
</dbReference>
<dbReference type="CDD" id="cd01380">
    <property type="entry name" value="MYSc_Myo5"/>
    <property type="match status" value="1"/>
</dbReference>
<dbReference type="HOGENOM" id="CLU_000192_9_0_1"/>
<gene>
    <name evidence="12" type="ORF">K437DRAFT_256897</name>
</gene>
<keyword evidence="2 8" id="KW-0547">Nucleotide-binding</keyword>
<evidence type="ECO:0000256" key="6">
    <source>
        <dbReference type="ARBA" id="ARBA00023175"/>
    </source>
</evidence>
<comment type="similarity">
    <text evidence="1 8">Belongs to the TRAFAC class myosin-kinesin ATPase superfamily. Myosin family.</text>
</comment>
<dbReference type="InterPro" id="IPR046943">
    <property type="entry name" value="Fungal_Myo2/2A_CBD"/>
</dbReference>
<keyword evidence="13" id="KW-1185">Reference proteome</keyword>
<evidence type="ECO:0000256" key="4">
    <source>
        <dbReference type="ARBA" id="ARBA00023054"/>
    </source>
</evidence>
<sequence>MSAPNGPSISNPLSAYVPGTKAWFPDKDQGWISATLIKPASPSSSDDVVLEFTLDETGQPRTVKTTRQKIDAFNNNAAAAAAGGLAETTTGGSALPDGQLPPLRNPPMLEATDDLTNLSYLNEPAVLHTILNRYSQRNIYTYSGIVLIAVNPFYALNLYSPEVIQAYSGKRRGELEPHLFAIAEDAYRCMIRDEKDQTIVVSGESGAGKTVSAKYIMRYFATVEDPDRPTGVSARKALPGNAAAAAAAAANSAATANGGMSETEQQILATNPIMEAFGNAKTTRNDNSSRFGKYIEILFDKKHVIVGAKMRTYLLERSRLVYQPETERNYHIFYQLCAGAPSSERKDLGLEDAKAFHYLNQGGDTVIAGVNDAEEFRATQKALSTVGLTIEKQWQIFRLLAALLHLGNVQITATRNDSMIAEDEQSLFIASRMIGIDTYEFKKWIVKKQLTTRGEKIVSNLNLQQAIGVRDSVAKYIYSSLFDWLVVQMNHSLALGSGSTRDRMIGVLDIYGFERFKVNSYEQFCINYANERLQHEFNEHVFRLEQEEYMNEKIQWTFINFSDNQPTIDMIESKLGILSLLDEESRLPSGSDGSFLTKLFTQLDRRPEFKNSFKHPRFGNSSFTVCHYALDVNYAIEGFLEKNRDTVPDEQLALLQSTTNPFLKEVFDAAFAASQAAKEAQQQAAEGAAAATSGDKGAAAAPAPAPGLRKVGGIVKKPTLGSQFKASLVSLMDTIDNTNVHYIRCIKPNEQKKAWAVEPQSVLGQLRACGVLETIRISCAGYPSRWTFSEFAARYYMLVPSQQWDMSSEEAARQLSSVILKSVVSEDDKYQIGLTKLFFRAGMLAHFEQRRTDRLNHLTTLIQKNLRRHVYQKRYQTMRTNSVKIQSWWRMKLAQSYVAELRLQTTATRLQTAIRAHLARQHFSQVRTAMVRLQALIRGRQVRARFAQTRTHFAATRLQSLFRGVLARRQLRRNRQGIILIQSMHRRRLAKRELIALRNEAKSVKHFKEVSGKLENKVVELTQNLQKRTRENKELVAKIRALEAQVAQWQGKHDELDAKARVLQTELDKPSVPHAEWHELLIAKKEVDAKHEASLRRINEHEKLIAQLREEAANHAQELEARENAIATSAKTSEEDIALMNSLRAEIGALKEQLNRANALNTLQKNSQRIENAAPPVFNMATGRENGYVNAPKRRARRHSEAEALEQPMSMGDDEDVMAAAKRSAAIANRHVSVAFGTDGQIPGFGQRGVYDEDYDDDPSEEIIKILENEEQLDEDVLNGLIRYLKIPAPSLQNPPSPKEVLFPAHLISLVTNEMWKYGMVRESERFLANVMQTIQQHVMSFQGDDAIVPGIFWLSNVHEILSFVCIAESDMLQGIGPGADGAARSFEWGDYERLVTIVKHDLDSLEYNIYHTWMQEAKKKLHKMVIPALVESQSLPGFVTSDGGGGRLFRGLLSGATTPPYAMDDILAVLNKVWKSLKSYYVEPSVTQQVVTELLKLIGVTSFNDLLMRRNFCSWKRAMQIQYNITRIEEWCKSHDMPEGTLQLEHLMQATKLLQLKKATLGDIDIIYDVCWMLTPTQIQKLISHYYVADYENPISPEILKAVAARVVPNDRNDHLLLPPEVDEAGPYELPIPREVTGIETYCPAYISVPSIRRLASKVA</sequence>
<dbReference type="EMBL" id="JMSN01000048">
    <property type="protein sequence ID" value="KDN44751.1"/>
    <property type="molecule type" value="Genomic_DNA"/>
</dbReference>
<keyword evidence="5 8" id="KW-0518">Myosin</keyword>
<dbReference type="Pfam" id="PF00063">
    <property type="entry name" value="Myosin_head"/>
    <property type="match status" value="1"/>
</dbReference>
<dbReference type="PROSITE" id="PS51126">
    <property type="entry name" value="DILUTE"/>
    <property type="match status" value="1"/>
</dbReference>
<feature type="region of interest" description="Actin-binding" evidence="8">
    <location>
        <begin position="728"/>
        <end position="750"/>
    </location>
</feature>
<keyword evidence="6 8" id="KW-0505">Motor protein</keyword>
<dbReference type="Pfam" id="PF00612">
    <property type="entry name" value="IQ"/>
    <property type="match status" value="3"/>
</dbReference>
<dbReference type="Gene3D" id="1.20.58.530">
    <property type="match status" value="1"/>
</dbReference>
<dbReference type="GO" id="GO:0016020">
    <property type="term" value="C:membrane"/>
    <property type="evidence" value="ECO:0007669"/>
    <property type="project" value="TreeGrafter"/>
</dbReference>
<evidence type="ECO:0000256" key="5">
    <source>
        <dbReference type="ARBA" id="ARBA00023123"/>
    </source>
</evidence>
<keyword evidence="7 8" id="KW-0009">Actin-binding</keyword>
<dbReference type="GeneID" id="25264549"/>
<dbReference type="InterPro" id="IPR001609">
    <property type="entry name" value="Myosin_head_motor_dom-like"/>
</dbReference>
<comment type="caution">
    <text evidence="12">The sequence shown here is derived from an EMBL/GenBank/DDBJ whole genome shotgun (WGS) entry which is preliminary data.</text>
</comment>
<dbReference type="InterPro" id="IPR002710">
    <property type="entry name" value="Dilute_dom"/>
</dbReference>
<dbReference type="PANTHER" id="PTHR13140:SF706">
    <property type="entry name" value="DILUTE CLASS UNCONVENTIONAL MYOSIN, ISOFORM C"/>
    <property type="match status" value="1"/>
</dbReference>
<dbReference type="GO" id="GO:0016459">
    <property type="term" value="C:myosin complex"/>
    <property type="evidence" value="ECO:0007669"/>
    <property type="project" value="UniProtKB-KW"/>
</dbReference>
<dbReference type="RefSeq" id="XP_013242925.1">
    <property type="nucleotide sequence ID" value="XM_013387471.1"/>
</dbReference>
<feature type="coiled-coil region" evidence="9">
    <location>
        <begin position="1011"/>
        <end position="1066"/>
    </location>
</feature>
<evidence type="ECO:0000256" key="3">
    <source>
        <dbReference type="ARBA" id="ARBA00022840"/>
    </source>
</evidence>
<evidence type="ECO:0000256" key="8">
    <source>
        <dbReference type="PROSITE-ProRule" id="PRU00782"/>
    </source>
</evidence>
<dbReference type="GO" id="GO:0051015">
    <property type="term" value="F:actin filament binding"/>
    <property type="evidence" value="ECO:0007669"/>
    <property type="project" value="TreeGrafter"/>
</dbReference>
<dbReference type="InParanoid" id="A0A066VTF0"/>
<dbReference type="Gene3D" id="6.20.240.20">
    <property type="match status" value="1"/>
</dbReference>
<dbReference type="Gene3D" id="3.40.850.10">
    <property type="entry name" value="Kinesin motor domain"/>
    <property type="match status" value="1"/>
</dbReference>
<evidence type="ECO:0000256" key="9">
    <source>
        <dbReference type="SAM" id="Coils"/>
    </source>
</evidence>
<dbReference type="Proteomes" id="UP000027361">
    <property type="component" value="Unassembled WGS sequence"/>
</dbReference>
<evidence type="ECO:0000259" key="10">
    <source>
        <dbReference type="PROSITE" id="PS51126"/>
    </source>
</evidence>
<dbReference type="GO" id="GO:0005524">
    <property type="term" value="F:ATP binding"/>
    <property type="evidence" value="ECO:0007669"/>
    <property type="project" value="UniProtKB-UniRule"/>
</dbReference>
<dbReference type="InterPro" id="IPR036961">
    <property type="entry name" value="Kinesin_motor_dom_sf"/>
</dbReference>
<dbReference type="SUPFAM" id="SSF52540">
    <property type="entry name" value="P-loop containing nucleoside triphosphate hydrolases"/>
    <property type="match status" value="2"/>
</dbReference>
<evidence type="ECO:0000256" key="2">
    <source>
        <dbReference type="ARBA" id="ARBA00022741"/>
    </source>
</evidence>
<dbReference type="InterPro" id="IPR027417">
    <property type="entry name" value="P-loop_NTPase"/>
</dbReference>
<dbReference type="FunFam" id="1.10.10.820:FF:000001">
    <property type="entry name" value="Myosin heavy chain"/>
    <property type="match status" value="1"/>
</dbReference>
<dbReference type="CDD" id="cd15480">
    <property type="entry name" value="fMyo2p_CBD"/>
    <property type="match status" value="1"/>
</dbReference>
<dbReference type="Gene3D" id="1.20.120.720">
    <property type="entry name" value="Myosin VI head, motor domain, U50 subdomain"/>
    <property type="match status" value="1"/>
</dbReference>
<protein>
    <submittedName>
        <fullName evidence="12">Myosin V</fullName>
    </submittedName>
</protein>
<name>A0A066VTF0_TILAU</name>
<evidence type="ECO:0000259" key="11">
    <source>
        <dbReference type="PROSITE" id="PS51456"/>
    </source>
</evidence>
<dbReference type="InterPro" id="IPR036103">
    <property type="entry name" value="MYSc_Myo5"/>
</dbReference>
<organism evidence="12 13">
    <name type="scientific">Tilletiaria anomala (strain ATCC 24038 / CBS 436.72 / UBC 951)</name>
    <dbReference type="NCBI Taxonomy" id="1037660"/>
    <lineage>
        <taxon>Eukaryota</taxon>
        <taxon>Fungi</taxon>
        <taxon>Dikarya</taxon>
        <taxon>Basidiomycota</taxon>
        <taxon>Ustilaginomycotina</taxon>
        <taxon>Exobasidiomycetes</taxon>
        <taxon>Georgefischeriales</taxon>
        <taxon>Tilletiariaceae</taxon>
        <taxon>Tilletiaria</taxon>
    </lineage>
</organism>
<evidence type="ECO:0000256" key="1">
    <source>
        <dbReference type="ARBA" id="ARBA00008314"/>
    </source>
</evidence>
<feature type="domain" description="Dilute" evidence="10">
    <location>
        <begin position="1329"/>
        <end position="1610"/>
    </location>
</feature>
<dbReference type="SMART" id="SM00015">
    <property type="entry name" value="IQ"/>
    <property type="match status" value="6"/>
</dbReference>
<dbReference type="Gene3D" id="1.10.10.820">
    <property type="match status" value="1"/>
</dbReference>
<keyword evidence="4 9" id="KW-0175">Coiled coil</keyword>
<feature type="domain" description="Myosin motor" evidence="11">
    <location>
        <begin position="110"/>
        <end position="852"/>
    </location>
</feature>
<dbReference type="PANTHER" id="PTHR13140">
    <property type="entry name" value="MYOSIN"/>
    <property type="match status" value="1"/>
</dbReference>
<proteinExistence type="inferred from homology"/>
<dbReference type="FunCoup" id="A0A066VTF0">
    <property type="interactions" value="63"/>
</dbReference>
<feature type="binding site" evidence="8">
    <location>
        <begin position="203"/>
        <end position="210"/>
    </location>
    <ligand>
        <name>ATP</name>
        <dbReference type="ChEBI" id="CHEBI:30616"/>
    </ligand>
</feature>
<dbReference type="InterPro" id="IPR000048">
    <property type="entry name" value="IQ_motif_EF-hand-BS"/>
</dbReference>
<dbReference type="GO" id="GO:0005737">
    <property type="term" value="C:cytoplasm"/>
    <property type="evidence" value="ECO:0007669"/>
    <property type="project" value="TreeGrafter"/>
</dbReference>
<evidence type="ECO:0000313" key="12">
    <source>
        <dbReference type="EMBL" id="KDN44751.1"/>
    </source>
</evidence>
<evidence type="ECO:0000256" key="7">
    <source>
        <dbReference type="ARBA" id="ARBA00023203"/>
    </source>
</evidence>
<dbReference type="STRING" id="1037660.A0A066VTF0"/>
<dbReference type="PROSITE" id="PS51456">
    <property type="entry name" value="MYOSIN_MOTOR"/>
    <property type="match status" value="1"/>
</dbReference>
<dbReference type="SUPFAM" id="SSF50084">
    <property type="entry name" value="Myosin S1 fragment, N-terminal domain"/>
    <property type="match status" value="1"/>
</dbReference>
<accession>A0A066VTF0</accession>